<gene>
    <name evidence="5" type="ORF">C1SCF055_LOCUS3530</name>
</gene>
<evidence type="ECO:0000256" key="1">
    <source>
        <dbReference type="PROSITE-ProRule" id="PRU00047"/>
    </source>
</evidence>
<evidence type="ECO:0000313" key="7">
    <source>
        <dbReference type="EMBL" id="CAL4762489.1"/>
    </source>
</evidence>
<dbReference type="GO" id="GO:0008270">
    <property type="term" value="F:zinc ion binding"/>
    <property type="evidence" value="ECO:0007669"/>
    <property type="project" value="UniProtKB-KW"/>
</dbReference>
<dbReference type="Gene3D" id="2.40.70.10">
    <property type="entry name" value="Acid Proteases"/>
    <property type="match status" value="1"/>
</dbReference>
<keyword evidence="2" id="KW-0175">Coiled coil</keyword>
<comment type="caution">
    <text evidence="5">The sequence shown here is derived from an EMBL/GenBank/DDBJ whole genome shotgun (WGS) entry which is preliminary data.</text>
</comment>
<keyword evidence="1" id="KW-0862">Zinc</keyword>
<evidence type="ECO:0000256" key="2">
    <source>
        <dbReference type="SAM" id="Coils"/>
    </source>
</evidence>
<dbReference type="EMBL" id="CAMXCT020000185">
    <property type="protein sequence ID" value="CAL1128552.1"/>
    <property type="molecule type" value="Genomic_DNA"/>
</dbReference>
<evidence type="ECO:0000313" key="6">
    <source>
        <dbReference type="EMBL" id="CAL1128552.1"/>
    </source>
</evidence>
<name>A0A9P1BKU1_9DINO</name>
<feature type="coiled-coil region" evidence="2">
    <location>
        <begin position="1231"/>
        <end position="1283"/>
    </location>
</feature>
<evidence type="ECO:0000313" key="5">
    <source>
        <dbReference type="EMBL" id="CAI3975177.1"/>
    </source>
</evidence>
<keyword evidence="8" id="KW-1185">Reference proteome</keyword>
<sequence>MAAEQRDGNAQWKRSAVYVVEEDPVNLKFEPDSDDAEPSDNMLADVEAFLADHGVREESLEASTTALFDEKEVAEILAATWKEKRAEITKLQRSRKFTQASNIKKQFSREASDLKRKSKCWNCGRSGHWSRECTAPKSSSASSENDKHKTHGAAVATCLSPEPVSGETFLVSSPGFGIVDSGCSRTLIGQDTLNSFLRLFHDLKLPTPETKSQSNLFRFGNGSEEWSERVVTMPIGIFGRRGSVEAAIIKGNAPLLLSRATMRDLKAVLDFSESKISLLGAQARSMTFNEAGQVIVNMLDFDAHPALLVQSDEVVSASGKLSKRERRVVLSQMKAWSKSSSSCKVAELFSPPRFAKVAEELGYKGLSFDLQQGWDLTSPSVQRDVSSALEEAKPELLVVCPECKHWGGWYRLNQHHLSMVERLENQRYARKQVDFCVQEIKNQIKRGGRVLIEHPWSSDMWHYSPMAKVTKNMFKCRVDLCAYGLVDDAQTPILKPTAIMVSHADMKDLAHTCPGNQFVDLTGQDQPPDVPASNSSQPAIQHTEDYWIQRGPNLLCRVHVDKLEPSAKELVTVSAPSVPTVENLRDASGDTQPEDLREVVQEMAEERSSAEKRAQSREPSTGPPAKSSRIESPEDQCLLAEFIRQYHYQLADEQVVLDRKQQEKQRRQLKAKERSDAVSAEEFRALRATMDRLRKYGLQSATSEAAGAEVLGAMADSSKRLRDDSIASFDMAFDDEPWDLPCGGVLTGSSATGGQQVISPKVLSSQTVELPPGVSSIKEWGKTLCELPAVARQKLSYEALAQDESQTDYLLWILKQGASKGPRVADLANYLQAIKFTEKCNGQSIGAAIGEDTHGSGETKAEGWTSEALESARRTAERLSLAEAKAAQIWSESQKQVEKVLRANENEVEAAETSCAAKEVAAAAEEDRLNGELQERLQKIRSEENAMDAEFAKALAAIQAQQQQDSEDSAQRICAAERLENCLLEEEWAVSEGIYAFEIEEEEAASRAQSELTAHLEAATASRRQKAQESLEALRPLQMALEEEEARALRACNAAEEAERIFHQESLASFSAAEAAERQLRTRCVGWQEEVLEAKTAAQQKTGHEEERCRGEQEAARCAAERRSRACWEEIAAENLEAAQMMEAIHGQEEFLSNQAQDLMDLAARSEVAARRLREDELMEESAAQGVREAVLEVEAAMHQLLRECRLQETNLLAENRWKEVEIQEAEAAQLLLAESRREDAEVRAERASQRCNAAVESTTATKRDYQLEIDEMQKEGEKKEASALQKLLGAEKSLATALYWCGKQSQIGLKMFTAEEMSSRVQVDAVDRISVDGE</sequence>
<feature type="coiled-coil region" evidence="2">
    <location>
        <begin position="894"/>
        <end position="950"/>
    </location>
</feature>
<feature type="region of interest" description="Disordered" evidence="3">
    <location>
        <begin position="517"/>
        <end position="539"/>
    </location>
</feature>
<feature type="compositionally biased region" description="Basic and acidic residues" evidence="3">
    <location>
        <begin position="601"/>
        <end position="616"/>
    </location>
</feature>
<dbReference type="Gene3D" id="4.10.60.10">
    <property type="entry name" value="Zinc finger, CCHC-type"/>
    <property type="match status" value="1"/>
</dbReference>
<dbReference type="Pfam" id="PF00098">
    <property type="entry name" value="zf-CCHC"/>
    <property type="match status" value="1"/>
</dbReference>
<keyword evidence="1" id="KW-0863">Zinc-finger</keyword>
<dbReference type="EMBL" id="CAMXCT010000185">
    <property type="protein sequence ID" value="CAI3975177.1"/>
    <property type="molecule type" value="Genomic_DNA"/>
</dbReference>
<reference evidence="5" key="1">
    <citation type="submission" date="2022-10" db="EMBL/GenBank/DDBJ databases">
        <authorList>
            <person name="Chen Y."/>
            <person name="Dougan E. K."/>
            <person name="Chan C."/>
            <person name="Rhodes N."/>
            <person name="Thang M."/>
        </authorList>
    </citation>
    <scope>NUCLEOTIDE SEQUENCE</scope>
</reference>
<organism evidence="5">
    <name type="scientific">Cladocopium goreaui</name>
    <dbReference type="NCBI Taxonomy" id="2562237"/>
    <lineage>
        <taxon>Eukaryota</taxon>
        <taxon>Sar</taxon>
        <taxon>Alveolata</taxon>
        <taxon>Dinophyceae</taxon>
        <taxon>Suessiales</taxon>
        <taxon>Symbiodiniaceae</taxon>
        <taxon>Cladocopium</taxon>
    </lineage>
</organism>
<accession>A0A9P1BKU1</accession>
<feature type="domain" description="CCHC-type" evidence="4">
    <location>
        <begin position="119"/>
        <end position="133"/>
    </location>
</feature>
<evidence type="ECO:0000313" key="8">
    <source>
        <dbReference type="Proteomes" id="UP001152797"/>
    </source>
</evidence>
<dbReference type="SMART" id="SM00343">
    <property type="entry name" value="ZnF_C2HC"/>
    <property type="match status" value="1"/>
</dbReference>
<dbReference type="GO" id="GO:0003676">
    <property type="term" value="F:nucleic acid binding"/>
    <property type="evidence" value="ECO:0007669"/>
    <property type="project" value="InterPro"/>
</dbReference>
<dbReference type="EMBL" id="CAMXCT030000185">
    <property type="protein sequence ID" value="CAL4762489.1"/>
    <property type="molecule type" value="Genomic_DNA"/>
</dbReference>
<keyword evidence="1" id="KW-0479">Metal-binding</keyword>
<evidence type="ECO:0000256" key="3">
    <source>
        <dbReference type="SAM" id="MobiDB-lite"/>
    </source>
</evidence>
<protein>
    <submittedName>
        <fullName evidence="7">Transposon protein</fullName>
    </submittedName>
</protein>
<proteinExistence type="predicted"/>
<evidence type="ECO:0000259" key="4">
    <source>
        <dbReference type="PROSITE" id="PS50158"/>
    </source>
</evidence>
<dbReference type="InterPro" id="IPR001878">
    <property type="entry name" value="Znf_CCHC"/>
</dbReference>
<dbReference type="InterPro" id="IPR036875">
    <property type="entry name" value="Znf_CCHC_sf"/>
</dbReference>
<reference evidence="6" key="2">
    <citation type="submission" date="2024-04" db="EMBL/GenBank/DDBJ databases">
        <authorList>
            <person name="Chen Y."/>
            <person name="Shah S."/>
            <person name="Dougan E. K."/>
            <person name="Thang M."/>
            <person name="Chan C."/>
        </authorList>
    </citation>
    <scope>NUCLEOTIDE SEQUENCE [LARGE SCALE GENOMIC DNA]</scope>
</reference>
<dbReference type="Proteomes" id="UP001152797">
    <property type="component" value="Unassembled WGS sequence"/>
</dbReference>
<feature type="region of interest" description="Disordered" evidence="3">
    <location>
        <begin position="601"/>
        <end position="633"/>
    </location>
</feature>
<dbReference type="InterPro" id="IPR021109">
    <property type="entry name" value="Peptidase_aspartic_dom_sf"/>
</dbReference>
<dbReference type="SUPFAM" id="SSF57756">
    <property type="entry name" value="Retrovirus zinc finger-like domains"/>
    <property type="match status" value="1"/>
</dbReference>
<dbReference type="PROSITE" id="PS50158">
    <property type="entry name" value="ZF_CCHC"/>
    <property type="match status" value="1"/>
</dbReference>